<dbReference type="Proteomes" id="UP000887159">
    <property type="component" value="Unassembled WGS sequence"/>
</dbReference>
<feature type="compositionally biased region" description="Polar residues" evidence="1">
    <location>
        <begin position="105"/>
        <end position="119"/>
    </location>
</feature>
<organism evidence="2 3">
    <name type="scientific">Trichonephila clavipes</name>
    <name type="common">Golden silk orbweaver</name>
    <name type="synonym">Nephila clavipes</name>
    <dbReference type="NCBI Taxonomy" id="2585209"/>
    <lineage>
        <taxon>Eukaryota</taxon>
        <taxon>Metazoa</taxon>
        <taxon>Ecdysozoa</taxon>
        <taxon>Arthropoda</taxon>
        <taxon>Chelicerata</taxon>
        <taxon>Arachnida</taxon>
        <taxon>Araneae</taxon>
        <taxon>Araneomorphae</taxon>
        <taxon>Entelegynae</taxon>
        <taxon>Araneoidea</taxon>
        <taxon>Nephilidae</taxon>
        <taxon>Trichonephila</taxon>
    </lineage>
</organism>
<gene>
    <name evidence="2" type="ORF">TNCV_2659921</name>
</gene>
<feature type="compositionally biased region" description="Basic and acidic residues" evidence="1">
    <location>
        <begin position="75"/>
        <end position="86"/>
    </location>
</feature>
<keyword evidence="3" id="KW-1185">Reference proteome</keyword>
<reference evidence="2" key="1">
    <citation type="submission" date="2020-08" db="EMBL/GenBank/DDBJ databases">
        <title>Multicomponent nature underlies the extraordinary mechanical properties of spider dragline silk.</title>
        <authorList>
            <person name="Kono N."/>
            <person name="Nakamura H."/>
            <person name="Mori M."/>
            <person name="Yoshida Y."/>
            <person name="Ohtoshi R."/>
            <person name="Malay A.D."/>
            <person name="Moran D.A.P."/>
            <person name="Tomita M."/>
            <person name="Numata K."/>
            <person name="Arakawa K."/>
        </authorList>
    </citation>
    <scope>NUCLEOTIDE SEQUENCE</scope>
</reference>
<dbReference type="AlphaFoldDB" id="A0A8X6RB97"/>
<protein>
    <submittedName>
        <fullName evidence="2">Uncharacterized protein</fullName>
    </submittedName>
</protein>
<sequence>MKKRRKEVIGYKRPIDMSRSGGAQKENVAKRKLKREIREAYQHQLTVSIIIERESGERKQRCQNEIQACTICGPGEKKKLYSKDPGCKQQSTSQSRQKTKREGSGCQNSRSRRAQQQLHQEIGGKYTSRRTVSLEVLVGDVNNKTH</sequence>
<evidence type="ECO:0000313" key="3">
    <source>
        <dbReference type="Proteomes" id="UP000887159"/>
    </source>
</evidence>
<feature type="region of interest" description="Disordered" evidence="1">
    <location>
        <begin position="75"/>
        <end position="126"/>
    </location>
</feature>
<proteinExistence type="predicted"/>
<feature type="region of interest" description="Disordered" evidence="1">
    <location>
        <begin position="1"/>
        <end position="28"/>
    </location>
</feature>
<name>A0A8X6RB97_TRICX</name>
<dbReference type="EMBL" id="BMAU01021053">
    <property type="protein sequence ID" value="GFX88581.1"/>
    <property type="molecule type" value="Genomic_DNA"/>
</dbReference>
<accession>A0A8X6RB97</accession>
<evidence type="ECO:0000256" key="1">
    <source>
        <dbReference type="SAM" id="MobiDB-lite"/>
    </source>
</evidence>
<comment type="caution">
    <text evidence="2">The sequence shown here is derived from an EMBL/GenBank/DDBJ whole genome shotgun (WGS) entry which is preliminary data.</text>
</comment>
<feature type="compositionally biased region" description="Basic and acidic residues" evidence="1">
    <location>
        <begin position="7"/>
        <end position="16"/>
    </location>
</feature>
<evidence type="ECO:0000313" key="2">
    <source>
        <dbReference type="EMBL" id="GFX88581.1"/>
    </source>
</evidence>